<feature type="domain" description="N-acetyltransferase" evidence="4">
    <location>
        <begin position="97"/>
        <end position="238"/>
    </location>
</feature>
<evidence type="ECO:0000256" key="3">
    <source>
        <dbReference type="SAM" id="MobiDB-lite"/>
    </source>
</evidence>
<reference evidence="5" key="2">
    <citation type="submission" date="2012-10" db="EMBL/GenBank/DDBJ databases">
        <title>Improved high-quality draft of Thermaerobacter subterraneus C21, DSM 13965.</title>
        <authorList>
            <consortium name="DOE Joint Genome Institute"/>
            <person name="Eisen J."/>
            <person name="Huntemann M."/>
            <person name="Wei C.-L."/>
            <person name="Han J."/>
            <person name="Detter J.C."/>
            <person name="Han C."/>
            <person name="Tapia R."/>
            <person name="Chen A."/>
            <person name="Kyrpides N."/>
            <person name="Mavromatis K."/>
            <person name="Markowitz V."/>
            <person name="Szeto E."/>
            <person name="Ivanova N."/>
            <person name="Mikhailova N."/>
            <person name="Ovchinnikova G."/>
            <person name="Pagani I."/>
            <person name="Pati A."/>
            <person name="Goodwin L."/>
            <person name="Nordberg H.P."/>
            <person name="Cantor M.N."/>
            <person name="Hua S.X."/>
            <person name="Woyke T."/>
            <person name="Eisen J."/>
            <person name="Klenk H.-P."/>
        </authorList>
    </citation>
    <scope>NUCLEOTIDE SEQUENCE [LARGE SCALE GENOMIC DNA]</scope>
    <source>
        <strain evidence="5">DSM 13965</strain>
    </source>
</reference>
<keyword evidence="6" id="KW-1185">Reference proteome</keyword>
<evidence type="ECO:0000256" key="1">
    <source>
        <dbReference type="ARBA" id="ARBA00022679"/>
    </source>
</evidence>
<keyword evidence="2" id="KW-0012">Acyltransferase</keyword>
<dbReference type="GO" id="GO:0016747">
    <property type="term" value="F:acyltransferase activity, transferring groups other than amino-acyl groups"/>
    <property type="evidence" value="ECO:0007669"/>
    <property type="project" value="InterPro"/>
</dbReference>
<dbReference type="RefSeq" id="WP_006903244.1">
    <property type="nucleotide sequence ID" value="NZ_JH976535.1"/>
</dbReference>
<dbReference type="AlphaFoldDB" id="K6Q211"/>
<dbReference type="Pfam" id="PF08445">
    <property type="entry name" value="FR47"/>
    <property type="match status" value="1"/>
</dbReference>
<dbReference type="HOGENOM" id="CLU_013985_18_2_9"/>
<dbReference type="eggNOG" id="COG1247">
    <property type="taxonomic scope" value="Bacteria"/>
</dbReference>
<reference evidence="5" key="1">
    <citation type="submission" date="2010-10" db="EMBL/GenBank/DDBJ databases">
        <authorList>
            <consortium name="US DOE Joint Genome Institute (JGI-PGF)"/>
            <person name="Lucas S."/>
            <person name="Copeland A."/>
            <person name="Lapidus A."/>
            <person name="Bruce D."/>
            <person name="Goodwin L."/>
            <person name="Pitluck S."/>
            <person name="Kyrpides N."/>
            <person name="Mavromatis K."/>
            <person name="Detter J.C."/>
            <person name="Han C."/>
            <person name="Land M."/>
            <person name="Hauser L."/>
            <person name="Markowitz V."/>
            <person name="Cheng J.-F."/>
            <person name="Hugenholtz P."/>
            <person name="Woyke T."/>
            <person name="Wu D."/>
            <person name="Pukall R."/>
            <person name="Wahrenburg C."/>
            <person name="Brambilla E."/>
            <person name="Klenk H.-P."/>
            <person name="Eisen J.A."/>
        </authorList>
    </citation>
    <scope>NUCLEOTIDE SEQUENCE [LARGE SCALE GENOMIC DNA]</scope>
    <source>
        <strain evidence="5">DSM 13965</strain>
    </source>
</reference>
<evidence type="ECO:0000259" key="4">
    <source>
        <dbReference type="PROSITE" id="PS51186"/>
    </source>
</evidence>
<evidence type="ECO:0000313" key="6">
    <source>
        <dbReference type="Proteomes" id="UP000005710"/>
    </source>
</evidence>
<accession>K6Q211</accession>
<evidence type="ECO:0000256" key="2">
    <source>
        <dbReference type="ARBA" id="ARBA00023315"/>
    </source>
</evidence>
<name>K6Q211_9FIRM</name>
<dbReference type="InterPro" id="IPR013653">
    <property type="entry name" value="GCN5-like_dom"/>
</dbReference>
<evidence type="ECO:0000313" key="5">
    <source>
        <dbReference type="EMBL" id="EKP95233.1"/>
    </source>
</evidence>
<dbReference type="CDD" id="cd04301">
    <property type="entry name" value="NAT_SF"/>
    <property type="match status" value="1"/>
</dbReference>
<keyword evidence="1" id="KW-0808">Transferase</keyword>
<proteinExistence type="predicted"/>
<dbReference type="OrthoDB" id="5292888at2"/>
<sequence length="255" mass="27124">MGIEIRRAMPADAAGIARVQVATWRSTYRGVIPDAYLDAMEEEPRARWWQDVIARDAGDAGSSFVVVAVDGVTLGGDAGAADGGGSGREAGSGASGDEFRAGRTGAHQVGVPLDVERRPVAKHPAGAARTLARKGDDPVATAERVVGFAAAGPERSGDPEFRGELGAIYVLEEYQGRGVGRRLVAAAVRELLARGHRSMLVWVLAQNPYRRFYETLGGTRVRTRTIAIGGVDLEEWGYGWANLEGLLRRLEGQGS</sequence>
<comment type="caution">
    <text evidence="5">The sequence shown here is derived from an EMBL/GenBank/DDBJ whole genome shotgun (WGS) entry which is preliminary data.</text>
</comment>
<protein>
    <submittedName>
        <fullName evidence="5">Sortase-like acyltransferase</fullName>
    </submittedName>
</protein>
<dbReference type="SUPFAM" id="SSF55729">
    <property type="entry name" value="Acyl-CoA N-acyltransferases (Nat)"/>
    <property type="match status" value="1"/>
</dbReference>
<gene>
    <name evidence="5" type="ORF">ThesuDRAFT_00975</name>
</gene>
<feature type="region of interest" description="Disordered" evidence="3">
    <location>
        <begin position="77"/>
        <end position="103"/>
    </location>
</feature>
<dbReference type="EMBL" id="AENY02000002">
    <property type="protein sequence ID" value="EKP95233.1"/>
    <property type="molecule type" value="Genomic_DNA"/>
</dbReference>
<feature type="compositionally biased region" description="Gly residues" evidence="3">
    <location>
        <begin position="77"/>
        <end position="94"/>
    </location>
</feature>
<dbReference type="InterPro" id="IPR050680">
    <property type="entry name" value="YpeA/RimI_acetyltransf"/>
</dbReference>
<organism evidence="5 6">
    <name type="scientific">Thermaerobacter subterraneus DSM 13965</name>
    <dbReference type="NCBI Taxonomy" id="867903"/>
    <lineage>
        <taxon>Bacteria</taxon>
        <taxon>Bacillati</taxon>
        <taxon>Bacillota</taxon>
        <taxon>Clostridia</taxon>
        <taxon>Eubacteriales</taxon>
        <taxon>Clostridiales Family XVII. Incertae Sedis</taxon>
        <taxon>Thermaerobacter</taxon>
    </lineage>
</organism>
<dbReference type="Proteomes" id="UP000005710">
    <property type="component" value="Unassembled WGS sequence"/>
</dbReference>
<dbReference type="Gene3D" id="3.40.630.30">
    <property type="match status" value="1"/>
</dbReference>
<dbReference type="STRING" id="867903.ThesuDRAFT_00975"/>
<dbReference type="InterPro" id="IPR000182">
    <property type="entry name" value="GNAT_dom"/>
</dbReference>
<dbReference type="PANTHER" id="PTHR43420">
    <property type="entry name" value="ACETYLTRANSFERASE"/>
    <property type="match status" value="1"/>
</dbReference>
<dbReference type="PROSITE" id="PS51186">
    <property type="entry name" value="GNAT"/>
    <property type="match status" value="1"/>
</dbReference>
<dbReference type="InterPro" id="IPR016181">
    <property type="entry name" value="Acyl_CoA_acyltransferase"/>
</dbReference>